<comment type="subcellular location">
    <subcellularLocation>
        <location evidence="1">Preautophagosomal structure membrane</location>
        <topology evidence="1">Peripheral membrane protein</topology>
    </subcellularLocation>
</comment>
<dbReference type="Gene3D" id="2.130.10.10">
    <property type="entry name" value="YVTN repeat-like/Quinoprotein amine dehydrogenase"/>
    <property type="match status" value="1"/>
</dbReference>
<organism evidence="4">
    <name type="scientific">Sesamum calycinum</name>
    <dbReference type="NCBI Taxonomy" id="2727403"/>
    <lineage>
        <taxon>Eukaryota</taxon>
        <taxon>Viridiplantae</taxon>
        <taxon>Streptophyta</taxon>
        <taxon>Embryophyta</taxon>
        <taxon>Tracheophyta</taxon>
        <taxon>Spermatophyta</taxon>
        <taxon>Magnoliopsida</taxon>
        <taxon>eudicotyledons</taxon>
        <taxon>Gunneridae</taxon>
        <taxon>Pentapetalae</taxon>
        <taxon>asterids</taxon>
        <taxon>lamiids</taxon>
        <taxon>Lamiales</taxon>
        <taxon>Pedaliaceae</taxon>
        <taxon>Sesamum</taxon>
    </lineage>
</organism>
<evidence type="ECO:0000313" key="4">
    <source>
        <dbReference type="EMBL" id="KAL0375735.1"/>
    </source>
</evidence>
<dbReference type="InterPro" id="IPR001680">
    <property type="entry name" value="WD40_rpt"/>
</dbReference>
<accession>A0AAW2R6H3</accession>
<evidence type="ECO:0000256" key="2">
    <source>
        <dbReference type="ARBA" id="ARBA00022574"/>
    </source>
</evidence>
<dbReference type="SMART" id="SM00320">
    <property type="entry name" value="WD40"/>
    <property type="match status" value="2"/>
</dbReference>
<evidence type="ECO:0000256" key="3">
    <source>
        <dbReference type="ARBA" id="ARBA00022737"/>
    </source>
</evidence>
<evidence type="ECO:0000256" key="1">
    <source>
        <dbReference type="ARBA" id="ARBA00004623"/>
    </source>
</evidence>
<comment type="caution">
    <text evidence="4">The sequence shown here is derived from an EMBL/GenBank/DDBJ whole genome shotgun (WGS) entry which is preliminary data.</text>
</comment>
<dbReference type="Pfam" id="PF21032">
    <property type="entry name" value="PROPPIN"/>
    <property type="match status" value="1"/>
</dbReference>
<dbReference type="InterPro" id="IPR048720">
    <property type="entry name" value="PROPPIN"/>
</dbReference>
<dbReference type="InterPro" id="IPR015943">
    <property type="entry name" value="WD40/YVTN_repeat-like_dom_sf"/>
</dbReference>
<gene>
    <name evidence="4" type="ORF">Scaly_0691100</name>
</gene>
<sequence>MVLVCLGLNKGEVMVKHCLFGLRRERLIKAHDSDVACVALSNNGKLLATASTNSMLFRVFATSDGRLLQELGKDSIRAEIYSLCFSSDAKWLAVSTNKGAVHVFSLNMGPRSIGTDGSEQDDGILPDYFSSGRSMAQFRVPEDMQHIVVFGQQKNTVEIIGMNGRFHRCKFDPMRSGEMTQMECHNFFQPDFAGDSLDSEYVFLGLANGRSLANDKVRKGELTFDPEIEKTARRLRWETKQHTEEASTSYEDGKDITLEFEESSGAMFSEPDRRSNRSSYWVTGSLVRPVGPE</sequence>
<dbReference type="PANTHER" id="PTHR11227">
    <property type="entry name" value="WD-REPEAT PROTEIN INTERACTING WITH PHOSPHOINOSIDES WIPI -RELATED"/>
    <property type="match status" value="1"/>
</dbReference>
<reference evidence="4" key="1">
    <citation type="submission" date="2020-06" db="EMBL/GenBank/DDBJ databases">
        <authorList>
            <person name="Li T."/>
            <person name="Hu X."/>
            <person name="Zhang T."/>
            <person name="Song X."/>
            <person name="Zhang H."/>
            <person name="Dai N."/>
            <person name="Sheng W."/>
            <person name="Hou X."/>
            <person name="Wei L."/>
        </authorList>
    </citation>
    <scope>NUCLEOTIDE SEQUENCE</scope>
    <source>
        <strain evidence="4">KEN8</strain>
        <tissue evidence="4">Leaf</tissue>
    </source>
</reference>
<dbReference type="EMBL" id="JACGWM010000004">
    <property type="protein sequence ID" value="KAL0375735.1"/>
    <property type="molecule type" value="Genomic_DNA"/>
</dbReference>
<dbReference type="AlphaFoldDB" id="A0AAW2R6H3"/>
<name>A0AAW2R6H3_9LAMI</name>
<keyword evidence="2" id="KW-0853">WD repeat</keyword>
<dbReference type="SUPFAM" id="SSF101908">
    <property type="entry name" value="Putative isomerase YbhE"/>
    <property type="match status" value="1"/>
</dbReference>
<reference evidence="4" key="2">
    <citation type="journal article" date="2024" name="Plant">
        <title>Genomic evolution and insights into agronomic trait innovations of Sesamum species.</title>
        <authorList>
            <person name="Miao H."/>
            <person name="Wang L."/>
            <person name="Qu L."/>
            <person name="Liu H."/>
            <person name="Sun Y."/>
            <person name="Le M."/>
            <person name="Wang Q."/>
            <person name="Wei S."/>
            <person name="Zheng Y."/>
            <person name="Lin W."/>
            <person name="Duan Y."/>
            <person name="Cao H."/>
            <person name="Xiong S."/>
            <person name="Wang X."/>
            <person name="Wei L."/>
            <person name="Li C."/>
            <person name="Ma Q."/>
            <person name="Ju M."/>
            <person name="Zhao R."/>
            <person name="Li G."/>
            <person name="Mu C."/>
            <person name="Tian Q."/>
            <person name="Mei H."/>
            <person name="Zhang T."/>
            <person name="Gao T."/>
            <person name="Zhang H."/>
        </authorList>
    </citation>
    <scope>NUCLEOTIDE SEQUENCE</scope>
    <source>
        <strain evidence="4">KEN8</strain>
    </source>
</reference>
<keyword evidence="3" id="KW-0677">Repeat</keyword>
<proteinExistence type="predicted"/>
<dbReference type="GO" id="GO:0034045">
    <property type="term" value="C:phagophore assembly site membrane"/>
    <property type="evidence" value="ECO:0007669"/>
    <property type="project" value="UniProtKB-SubCell"/>
</dbReference>
<protein>
    <submittedName>
        <fullName evidence="4">Autophagy-related protein 18a</fullName>
    </submittedName>
</protein>